<feature type="compositionally biased region" description="Gly residues" evidence="1">
    <location>
        <begin position="345"/>
        <end position="365"/>
    </location>
</feature>
<dbReference type="InterPro" id="IPR000627">
    <property type="entry name" value="Intradiol_dOase_C"/>
</dbReference>
<dbReference type="GeneID" id="27721591"/>
<feature type="compositionally biased region" description="Low complexity" evidence="1">
    <location>
        <begin position="412"/>
        <end position="428"/>
    </location>
</feature>
<dbReference type="PANTHER" id="PTHR34315:SF1">
    <property type="entry name" value="INTRADIOL RING-CLEAVAGE DIOXYGENASES DOMAIN-CONTAINING PROTEIN-RELATED"/>
    <property type="match status" value="1"/>
</dbReference>
<dbReference type="Proteomes" id="UP000028545">
    <property type="component" value="Unassembled WGS sequence"/>
</dbReference>
<comment type="caution">
    <text evidence="4">The sequence shown here is derived from an EMBL/GenBank/DDBJ whole genome shotgun (WGS) entry which is preliminary data.</text>
</comment>
<dbReference type="OMA" id="KTWLRGI"/>
<sequence>MHFATLLAGVLAATGVAAHPGHDHSKEVAERREYLQHNRRDLSHCAEKMKRSGLSARNAKRRAKRTLELAAERAPNSLALKKRQIEEFLQIDHQSSENYTLDTAPADLFSGSNFCVLTPEVTEGPYYVSGEYVRDNNIEDQEGVFLGLDTQVIDINTCEPVSGVYVEIWHCNSTGVYGGVVAQGNGVGSADPSNIDNTFLRGVQKSDEDGVVTFSTLFPGHYTGRTTHIHVMVHANAEELANGTLYSTQATHVGQVFFDQSLIETVEKLAPYNTNTQELTTNEADSILAEEAATGVDPIVSYVLLGESVGDGLLAWLGFGVDTNYIRNVSAASTHFEDGGVANENGGGFPGGEGGFPSGFPGGPNGTFPTDLPSGALPSGAPPDGTLASDVPTESVLASDVAPSGLPSGVHPNGPRPSGARPSGAAPNGPRPSGGPNGALPSGAPPNGPRPSGIPEGFPTDRPSAEAIEASHAPDGSCQRNPRKH</sequence>
<dbReference type="SUPFAM" id="SSF49482">
    <property type="entry name" value="Aromatic compound dioxygenase"/>
    <property type="match status" value="1"/>
</dbReference>
<dbReference type="KEGG" id="sapo:SAPIO_CDS2519"/>
<evidence type="ECO:0000256" key="1">
    <source>
        <dbReference type="SAM" id="MobiDB-lite"/>
    </source>
</evidence>
<dbReference type="EMBL" id="JOWA01000086">
    <property type="protein sequence ID" value="KEZ45089.1"/>
    <property type="molecule type" value="Genomic_DNA"/>
</dbReference>
<keyword evidence="5" id="KW-1185">Reference proteome</keyword>
<dbReference type="CDD" id="cd03457">
    <property type="entry name" value="intradiol_dioxygenase_like"/>
    <property type="match status" value="1"/>
</dbReference>
<feature type="region of interest" description="Disordered" evidence="1">
    <location>
        <begin position="341"/>
        <end position="485"/>
    </location>
</feature>
<dbReference type="Gene3D" id="2.60.130.10">
    <property type="entry name" value="Aromatic compound dioxygenase"/>
    <property type="match status" value="1"/>
</dbReference>
<feature type="chain" id="PRO_5001775698" description="Intradiol ring-cleavage dioxygenases domain-containing protein" evidence="2">
    <location>
        <begin position="19"/>
        <end position="485"/>
    </location>
</feature>
<dbReference type="Pfam" id="PF00775">
    <property type="entry name" value="Dioxygenase_C"/>
    <property type="match status" value="1"/>
</dbReference>
<dbReference type="PANTHER" id="PTHR34315">
    <property type="match status" value="1"/>
</dbReference>
<name>A0A084GCM7_PSEDA</name>
<protein>
    <recommendedName>
        <fullName evidence="3">Intradiol ring-cleavage dioxygenases domain-containing protein</fullName>
    </recommendedName>
</protein>
<feature type="signal peptide" evidence="2">
    <location>
        <begin position="1"/>
        <end position="18"/>
    </location>
</feature>
<dbReference type="GO" id="GO:0008199">
    <property type="term" value="F:ferric iron binding"/>
    <property type="evidence" value="ECO:0007669"/>
    <property type="project" value="InterPro"/>
</dbReference>
<dbReference type="OrthoDB" id="121380at2759"/>
<evidence type="ECO:0000256" key="2">
    <source>
        <dbReference type="SAM" id="SignalP"/>
    </source>
</evidence>
<proteinExistence type="predicted"/>
<gene>
    <name evidence="4" type="ORF">SAPIO_CDS2519</name>
</gene>
<dbReference type="RefSeq" id="XP_016644888.1">
    <property type="nucleotide sequence ID" value="XM_016785512.1"/>
</dbReference>
<evidence type="ECO:0000313" key="4">
    <source>
        <dbReference type="EMBL" id="KEZ45089.1"/>
    </source>
</evidence>
<accession>A0A084GCM7</accession>
<organism evidence="4 5">
    <name type="scientific">Pseudallescheria apiosperma</name>
    <name type="common">Scedosporium apiospermum</name>
    <dbReference type="NCBI Taxonomy" id="563466"/>
    <lineage>
        <taxon>Eukaryota</taxon>
        <taxon>Fungi</taxon>
        <taxon>Dikarya</taxon>
        <taxon>Ascomycota</taxon>
        <taxon>Pezizomycotina</taxon>
        <taxon>Sordariomycetes</taxon>
        <taxon>Hypocreomycetidae</taxon>
        <taxon>Microascales</taxon>
        <taxon>Microascaceae</taxon>
        <taxon>Scedosporium</taxon>
    </lineage>
</organism>
<dbReference type="AlphaFoldDB" id="A0A084GCM7"/>
<dbReference type="InterPro" id="IPR015889">
    <property type="entry name" value="Intradiol_dOase_core"/>
</dbReference>
<evidence type="ECO:0000313" key="5">
    <source>
        <dbReference type="Proteomes" id="UP000028545"/>
    </source>
</evidence>
<dbReference type="VEuPathDB" id="FungiDB:SAPIO_CDS2519"/>
<feature type="domain" description="Intradiol ring-cleavage dioxygenases" evidence="3">
    <location>
        <begin position="124"/>
        <end position="226"/>
    </location>
</feature>
<evidence type="ECO:0000259" key="3">
    <source>
        <dbReference type="Pfam" id="PF00775"/>
    </source>
</evidence>
<dbReference type="GO" id="GO:0016702">
    <property type="term" value="F:oxidoreductase activity, acting on single donors with incorporation of molecular oxygen, incorporation of two atoms of oxygen"/>
    <property type="evidence" value="ECO:0007669"/>
    <property type="project" value="InterPro"/>
</dbReference>
<keyword evidence="2" id="KW-0732">Signal</keyword>
<reference evidence="4 5" key="1">
    <citation type="journal article" date="2014" name="Genome Announc.">
        <title>Draft genome sequence of the pathogenic fungus Scedosporium apiospermum.</title>
        <authorList>
            <person name="Vandeputte P."/>
            <person name="Ghamrawi S."/>
            <person name="Rechenmann M."/>
            <person name="Iltis A."/>
            <person name="Giraud S."/>
            <person name="Fleury M."/>
            <person name="Thornton C."/>
            <person name="Delhaes L."/>
            <person name="Meyer W."/>
            <person name="Papon N."/>
            <person name="Bouchara J.P."/>
        </authorList>
    </citation>
    <scope>NUCLEOTIDE SEQUENCE [LARGE SCALE GENOMIC DNA]</scope>
    <source>
        <strain evidence="4 5">IHEM 14462</strain>
    </source>
</reference>
<dbReference type="HOGENOM" id="CLU_027719_0_0_1"/>